<evidence type="ECO:0000313" key="4">
    <source>
        <dbReference type="Proteomes" id="UP000325003"/>
    </source>
</evidence>
<dbReference type="CDD" id="cd00291">
    <property type="entry name" value="SirA_YedF_YeeD"/>
    <property type="match status" value="1"/>
</dbReference>
<comment type="similarity">
    <text evidence="1">Belongs to the sulfur carrier protein TusA family.</text>
</comment>
<evidence type="ECO:0000256" key="1">
    <source>
        <dbReference type="ARBA" id="ARBA00008984"/>
    </source>
</evidence>
<protein>
    <submittedName>
        <fullName evidence="3">Preprotein translocase subunit TatB</fullName>
    </submittedName>
</protein>
<feature type="domain" description="UPF0033" evidence="2">
    <location>
        <begin position="8"/>
        <end position="32"/>
    </location>
</feature>
<dbReference type="PROSITE" id="PS01148">
    <property type="entry name" value="UPF0033"/>
    <property type="match status" value="1"/>
</dbReference>
<name>A0A5B1LB80_9ACTN</name>
<organism evidence="3 4">
    <name type="scientific">Nocardioides humilatus</name>
    <dbReference type="NCBI Taxonomy" id="2607660"/>
    <lineage>
        <taxon>Bacteria</taxon>
        <taxon>Bacillati</taxon>
        <taxon>Actinomycetota</taxon>
        <taxon>Actinomycetes</taxon>
        <taxon>Propionibacteriales</taxon>
        <taxon>Nocardioidaceae</taxon>
        <taxon>Nocardioides</taxon>
    </lineage>
</organism>
<dbReference type="PANTHER" id="PTHR33279">
    <property type="entry name" value="SULFUR CARRIER PROTEIN YEDF-RELATED"/>
    <property type="match status" value="1"/>
</dbReference>
<dbReference type="Pfam" id="PF01206">
    <property type="entry name" value="TusA"/>
    <property type="match status" value="1"/>
</dbReference>
<dbReference type="InterPro" id="IPR001455">
    <property type="entry name" value="TusA-like"/>
</dbReference>
<dbReference type="InterPro" id="IPR036868">
    <property type="entry name" value="TusA-like_sf"/>
</dbReference>
<proteinExistence type="inferred from homology"/>
<dbReference type="PANTHER" id="PTHR33279:SF6">
    <property type="entry name" value="SULFUR CARRIER PROTEIN YEDF-RELATED"/>
    <property type="match status" value="1"/>
</dbReference>
<dbReference type="Proteomes" id="UP000325003">
    <property type="component" value="Unassembled WGS sequence"/>
</dbReference>
<sequence>MSEPSVELDCRGIPCPRPVIELAKALPTVEVGELLAVVSDDPAARHDVPAWCRMRGQEYVGEDSTADGLPRYVVKRLT</sequence>
<accession>A0A5B1LB80</accession>
<reference evidence="3 4" key="2">
    <citation type="submission" date="2019-09" db="EMBL/GenBank/DDBJ databases">
        <authorList>
            <person name="Jin C."/>
        </authorList>
    </citation>
    <scope>NUCLEOTIDE SEQUENCE [LARGE SCALE GENOMIC DNA]</scope>
    <source>
        <strain evidence="3 4">BN130099</strain>
    </source>
</reference>
<dbReference type="AlphaFoldDB" id="A0A5B1LB80"/>
<comment type="caution">
    <text evidence="3">The sequence shown here is derived from an EMBL/GenBank/DDBJ whole genome shotgun (WGS) entry which is preliminary data.</text>
</comment>
<evidence type="ECO:0000313" key="3">
    <source>
        <dbReference type="EMBL" id="KAA1417993.1"/>
    </source>
</evidence>
<dbReference type="Gene3D" id="3.30.110.40">
    <property type="entry name" value="TusA-like domain"/>
    <property type="match status" value="1"/>
</dbReference>
<dbReference type="EMBL" id="VUJV01000004">
    <property type="protein sequence ID" value="KAA1417993.1"/>
    <property type="molecule type" value="Genomic_DNA"/>
</dbReference>
<gene>
    <name evidence="3" type="ORF">F0U44_15300</name>
</gene>
<evidence type="ECO:0000259" key="2">
    <source>
        <dbReference type="PROSITE" id="PS01148"/>
    </source>
</evidence>
<reference evidence="3 4" key="1">
    <citation type="submission" date="2019-09" db="EMBL/GenBank/DDBJ databases">
        <title>Nocardioides panacisoli sp. nov., isolated from the soil of a ginseng field.</title>
        <authorList>
            <person name="Cho C."/>
        </authorList>
    </citation>
    <scope>NUCLEOTIDE SEQUENCE [LARGE SCALE GENOMIC DNA]</scope>
    <source>
        <strain evidence="3 4">BN130099</strain>
    </source>
</reference>
<keyword evidence="4" id="KW-1185">Reference proteome</keyword>
<dbReference type="RefSeq" id="WP_149729212.1">
    <property type="nucleotide sequence ID" value="NZ_VUJV01000004.1"/>
</dbReference>
<dbReference type="SUPFAM" id="SSF64307">
    <property type="entry name" value="SirA-like"/>
    <property type="match status" value="1"/>
</dbReference>